<protein>
    <recommendedName>
        <fullName evidence="10">RRM domain-containing protein</fullName>
    </recommendedName>
</protein>
<dbReference type="PANTHER" id="PTHR14738">
    <property type="entry name" value="ZINC FINGER CCCH DOMAIN-CONTAINING PROTEIN 14"/>
    <property type="match status" value="1"/>
</dbReference>
<dbReference type="PROSITE" id="PS50102">
    <property type="entry name" value="RRM"/>
    <property type="match status" value="1"/>
</dbReference>
<evidence type="ECO:0000256" key="9">
    <source>
        <dbReference type="SAM" id="MobiDB-lite"/>
    </source>
</evidence>
<feature type="domain" description="RRM" evidence="10">
    <location>
        <begin position="494"/>
        <end position="571"/>
    </location>
</feature>
<evidence type="ECO:0000256" key="4">
    <source>
        <dbReference type="ARBA" id="ARBA00022737"/>
    </source>
</evidence>
<proteinExistence type="inferred from homology"/>
<dbReference type="InterPro" id="IPR035979">
    <property type="entry name" value="RBD_domain_sf"/>
</dbReference>
<keyword evidence="5" id="KW-0863">Zinc-finger</keyword>
<comment type="subcellular location">
    <subcellularLocation>
        <location evidence="1">Nucleus</location>
    </subcellularLocation>
</comment>
<feature type="compositionally biased region" description="Basic and acidic residues" evidence="9">
    <location>
        <begin position="221"/>
        <end position="234"/>
    </location>
</feature>
<sequence length="658" mass="72133">MGIFSESPKSFKMDRKSPLAATLKSSISDKLLQFLGNYTDDVLAEYIIVLVCNGKHQIQARDDLEAFLGERSGEFVSWLWDHLLKFAHPSSSAIGSLDPKDVTSTSPSNDGADKDLRSNRLRDDQNHGNGNADSSLTKNGKYCHTSLHPSSPDPSNNVEHSEGIQDCNGLVAPLNVVNTKKVQSQKQRNAVPREVGATENIHDDSLTQMPSRIGGSSLISTRREQSSECVDKSKKTVNHKGNGLPSQPLDVSRRGMVFRNLQPSIIEDTDTKQIYDANVSARSPPKADGEISCRMKKSRGSVWDRLGKPCKENCFVNDKAVDAHAVDIVEKDQEMYDQHTLLVPVRNEELCESIKNEVNELDNSGSGNNPGECRKMEQGESMICKLHAANDIRRKRHFGEISSGPNSCLVSLVGGSNMDHHQYKESSQDFKRSNSTSEAAAPALVSQVQDVKQRLHQIEMEMSKLRTKQQVMKQPHELTNSGVLKHSEEDVESRTVFVTNVHFAATKEALSLHFAKCGVVLSVVILTDTLNGQPKGSAYITFANKESVDKAVALSGTSLFSRTLKVLRKAEEATMTSTIPQRAGKPAQAQFSRINRKTPFDRPFHPNSRLQWQREPTSAPSEPSASITQKKGVSSAASRASVSTTKTATSSTGTPAAA</sequence>
<keyword evidence="6" id="KW-0862">Zinc</keyword>
<keyword evidence="4" id="KW-0677">Repeat</keyword>
<dbReference type="InterPro" id="IPR002483">
    <property type="entry name" value="PWI_dom"/>
</dbReference>
<gene>
    <name evidence="11" type="ORF">HYC85_027543</name>
</gene>
<dbReference type="SMART" id="SM00360">
    <property type="entry name" value="RRM"/>
    <property type="match status" value="1"/>
</dbReference>
<name>A0A7J7GAK5_CAMSI</name>
<feature type="region of interest" description="Disordered" evidence="9">
    <location>
        <begin position="218"/>
        <end position="250"/>
    </location>
</feature>
<reference evidence="12" key="1">
    <citation type="journal article" date="2020" name="Nat. Commun.">
        <title>Genome assembly of wild tea tree DASZ reveals pedigree and selection history of tea varieties.</title>
        <authorList>
            <person name="Zhang W."/>
            <person name="Zhang Y."/>
            <person name="Qiu H."/>
            <person name="Guo Y."/>
            <person name="Wan H."/>
            <person name="Zhang X."/>
            <person name="Scossa F."/>
            <person name="Alseekh S."/>
            <person name="Zhang Q."/>
            <person name="Wang P."/>
            <person name="Xu L."/>
            <person name="Schmidt M.H."/>
            <person name="Jia X."/>
            <person name="Li D."/>
            <person name="Zhu A."/>
            <person name="Guo F."/>
            <person name="Chen W."/>
            <person name="Ni D."/>
            <person name="Usadel B."/>
            <person name="Fernie A.R."/>
            <person name="Wen W."/>
        </authorList>
    </citation>
    <scope>NUCLEOTIDE SEQUENCE [LARGE SCALE GENOMIC DNA]</scope>
    <source>
        <strain evidence="12">cv. G240</strain>
    </source>
</reference>
<evidence type="ECO:0000259" key="10">
    <source>
        <dbReference type="PROSITE" id="PS50102"/>
    </source>
</evidence>
<feature type="region of interest" description="Disordered" evidence="9">
    <location>
        <begin position="573"/>
        <end position="658"/>
    </location>
</feature>
<dbReference type="EMBL" id="JACBKZ010000013">
    <property type="protein sequence ID" value="KAF5936414.1"/>
    <property type="molecule type" value="Genomic_DNA"/>
</dbReference>
<dbReference type="GO" id="GO:0005634">
    <property type="term" value="C:nucleus"/>
    <property type="evidence" value="ECO:0007669"/>
    <property type="project" value="UniProtKB-SubCell"/>
</dbReference>
<feature type="compositionally biased region" description="Polar residues" evidence="9">
    <location>
        <begin position="147"/>
        <end position="158"/>
    </location>
</feature>
<evidence type="ECO:0000256" key="1">
    <source>
        <dbReference type="ARBA" id="ARBA00004123"/>
    </source>
</evidence>
<evidence type="ECO:0000256" key="3">
    <source>
        <dbReference type="ARBA" id="ARBA00022723"/>
    </source>
</evidence>
<evidence type="ECO:0000256" key="7">
    <source>
        <dbReference type="ARBA" id="ARBA00023242"/>
    </source>
</evidence>
<evidence type="ECO:0000256" key="5">
    <source>
        <dbReference type="ARBA" id="ARBA00022771"/>
    </source>
</evidence>
<feature type="compositionally biased region" description="Polar residues" evidence="9">
    <location>
        <begin position="127"/>
        <end position="138"/>
    </location>
</feature>
<dbReference type="SUPFAM" id="SSF54928">
    <property type="entry name" value="RNA-binding domain, RBD"/>
    <property type="match status" value="1"/>
</dbReference>
<keyword evidence="3" id="KW-0479">Metal-binding</keyword>
<dbReference type="InterPro" id="IPR000504">
    <property type="entry name" value="RRM_dom"/>
</dbReference>
<evidence type="ECO:0000256" key="8">
    <source>
        <dbReference type="PROSITE-ProRule" id="PRU00176"/>
    </source>
</evidence>
<keyword evidence="8" id="KW-0694">RNA-binding</keyword>
<feature type="compositionally biased region" description="Low complexity" evidence="9">
    <location>
        <begin position="615"/>
        <end position="626"/>
    </location>
</feature>
<dbReference type="Gene3D" id="3.30.70.330">
    <property type="match status" value="1"/>
</dbReference>
<feature type="compositionally biased region" description="Basic and acidic residues" evidence="9">
    <location>
        <begin position="111"/>
        <end position="126"/>
    </location>
</feature>
<feature type="compositionally biased region" description="Low complexity" evidence="9">
    <location>
        <begin position="634"/>
        <end position="658"/>
    </location>
</feature>
<dbReference type="GO" id="GO:0008270">
    <property type="term" value="F:zinc ion binding"/>
    <property type="evidence" value="ECO:0007669"/>
    <property type="project" value="UniProtKB-KW"/>
</dbReference>
<evidence type="ECO:0000313" key="11">
    <source>
        <dbReference type="EMBL" id="KAF5936414.1"/>
    </source>
</evidence>
<dbReference type="Proteomes" id="UP000593564">
    <property type="component" value="Unassembled WGS sequence"/>
</dbReference>
<feature type="region of interest" description="Disordered" evidence="9">
    <location>
        <begin position="95"/>
        <end position="163"/>
    </location>
</feature>
<dbReference type="Pfam" id="PF01480">
    <property type="entry name" value="PWI"/>
    <property type="match status" value="1"/>
</dbReference>
<comment type="caution">
    <text evidence="11">The sequence shown here is derived from an EMBL/GenBank/DDBJ whole genome shotgun (WGS) entry which is preliminary data.</text>
</comment>
<dbReference type="Pfam" id="PF00076">
    <property type="entry name" value="RRM_1"/>
    <property type="match status" value="1"/>
</dbReference>
<evidence type="ECO:0000313" key="12">
    <source>
        <dbReference type="Proteomes" id="UP000593564"/>
    </source>
</evidence>
<dbReference type="Gene3D" id="1.20.1390.10">
    <property type="entry name" value="PWI domain"/>
    <property type="match status" value="1"/>
</dbReference>
<dbReference type="GO" id="GO:0005737">
    <property type="term" value="C:cytoplasm"/>
    <property type="evidence" value="ECO:0007669"/>
    <property type="project" value="TreeGrafter"/>
</dbReference>
<reference evidence="11 12" key="2">
    <citation type="submission" date="2020-07" db="EMBL/GenBank/DDBJ databases">
        <title>Genome assembly of wild tea tree DASZ reveals pedigree and selection history of tea varieties.</title>
        <authorList>
            <person name="Zhang W."/>
        </authorList>
    </citation>
    <scope>NUCLEOTIDE SEQUENCE [LARGE SCALE GENOMIC DNA]</scope>
    <source>
        <strain evidence="12">cv. G240</strain>
        <tissue evidence="11">Leaf</tissue>
    </source>
</reference>
<dbReference type="GO" id="GO:0043488">
    <property type="term" value="P:regulation of mRNA stability"/>
    <property type="evidence" value="ECO:0007669"/>
    <property type="project" value="InterPro"/>
</dbReference>
<comment type="similarity">
    <text evidence="2">Belongs to the ZC3H14 family.</text>
</comment>
<organism evidence="11 12">
    <name type="scientific">Camellia sinensis</name>
    <name type="common">Tea plant</name>
    <name type="synonym">Thea sinensis</name>
    <dbReference type="NCBI Taxonomy" id="4442"/>
    <lineage>
        <taxon>Eukaryota</taxon>
        <taxon>Viridiplantae</taxon>
        <taxon>Streptophyta</taxon>
        <taxon>Embryophyta</taxon>
        <taxon>Tracheophyta</taxon>
        <taxon>Spermatophyta</taxon>
        <taxon>Magnoliopsida</taxon>
        <taxon>eudicotyledons</taxon>
        <taxon>Gunneridae</taxon>
        <taxon>Pentapetalae</taxon>
        <taxon>asterids</taxon>
        <taxon>Ericales</taxon>
        <taxon>Theaceae</taxon>
        <taxon>Camellia</taxon>
    </lineage>
</organism>
<evidence type="ECO:0000256" key="6">
    <source>
        <dbReference type="ARBA" id="ARBA00022833"/>
    </source>
</evidence>
<dbReference type="InterPro" id="IPR040366">
    <property type="entry name" value="Nab2/ZC3H14"/>
</dbReference>
<keyword evidence="7" id="KW-0539">Nucleus</keyword>
<dbReference type="GO" id="GO:0008143">
    <property type="term" value="F:poly(A) binding"/>
    <property type="evidence" value="ECO:0007669"/>
    <property type="project" value="InterPro"/>
</dbReference>
<dbReference type="InterPro" id="IPR012677">
    <property type="entry name" value="Nucleotide-bd_a/b_plait_sf"/>
</dbReference>
<evidence type="ECO:0000256" key="2">
    <source>
        <dbReference type="ARBA" id="ARBA00008423"/>
    </source>
</evidence>
<keyword evidence="12" id="KW-1185">Reference proteome</keyword>
<dbReference type="AlphaFoldDB" id="A0A7J7GAK5"/>
<dbReference type="PANTHER" id="PTHR14738:SF29">
    <property type="entry name" value="ZINC FINGER CCCH DOMAIN-CONTAINING PROTEIN 14"/>
    <property type="match status" value="1"/>
</dbReference>
<accession>A0A7J7GAK5</accession>